<comment type="caution">
    <text evidence="2">The sequence shown here is derived from an EMBL/GenBank/DDBJ whole genome shotgun (WGS) entry which is preliminary data.</text>
</comment>
<proteinExistence type="predicted"/>
<accession>A0ABQ5IY27</accession>
<sequence>MHFVTNWISTVEIVETGNEDNKDVASKYERKRIDDIKDYITDKYGPENPTWNEAKWRLIDADVSRTFSIKPYFEQESTKAVEIIQLSSDESAELVEDDKEDEVEDDKDQEEEDDNDEKEQDDNDGSDDETWTLKKEATSSSRRSKKKKVFKRGEPVRHCIIGLCSPKTYDMIGKKDFGVRKEDDKKDVNENKAQVNKGKRKMVD</sequence>
<dbReference type="Proteomes" id="UP001151760">
    <property type="component" value="Unassembled WGS sequence"/>
</dbReference>
<evidence type="ECO:0000313" key="3">
    <source>
        <dbReference type="Proteomes" id="UP001151760"/>
    </source>
</evidence>
<reference evidence="2" key="1">
    <citation type="journal article" date="2022" name="Int. J. Mol. Sci.">
        <title>Draft Genome of Tanacetum Coccineum: Genomic Comparison of Closely Related Tanacetum-Family Plants.</title>
        <authorList>
            <person name="Yamashiro T."/>
            <person name="Shiraishi A."/>
            <person name="Nakayama K."/>
            <person name="Satake H."/>
        </authorList>
    </citation>
    <scope>NUCLEOTIDE SEQUENCE</scope>
</reference>
<feature type="compositionally biased region" description="Acidic residues" evidence="1">
    <location>
        <begin position="90"/>
        <end position="130"/>
    </location>
</feature>
<evidence type="ECO:0000313" key="2">
    <source>
        <dbReference type="EMBL" id="GJU04228.1"/>
    </source>
</evidence>
<feature type="region of interest" description="Disordered" evidence="1">
    <location>
        <begin position="85"/>
        <end position="152"/>
    </location>
</feature>
<feature type="region of interest" description="Disordered" evidence="1">
    <location>
        <begin position="178"/>
        <end position="204"/>
    </location>
</feature>
<organism evidence="2 3">
    <name type="scientific">Tanacetum coccineum</name>
    <dbReference type="NCBI Taxonomy" id="301880"/>
    <lineage>
        <taxon>Eukaryota</taxon>
        <taxon>Viridiplantae</taxon>
        <taxon>Streptophyta</taxon>
        <taxon>Embryophyta</taxon>
        <taxon>Tracheophyta</taxon>
        <taxon>Spermatophyta</taxon>
        <taxon>Magnoliopsida</taxon>
        <taxon>eudicotyledons</taxon>
        <taxon>Gunneridae</taxon>
        <taxon>Pentapetalae</taxon>
        <taxon>asterids</taxon>
        <taxon>campanulids</taxon>
        <taxon>Asterales</taxon>
        <taxon>Asteraceae</taxon>
        <taxon>Asteroideae</taxon>
        <taxon>Anthemideae</taxon>
        <taxon>Anthemidinae</taxon>
        <taxon>Tanacetum</taxon>
    </lineage>
</organism>
<gene>
    <name evidence="2" type="ORF">Tco_1114566</name>
</gene>
<protein>
    <submittedName>
        <fullName evidence="2">Uncharacterized protein</fullName>
    </submittedName>
</protein>
<keyword evidence="3" id="KW-1185">Reference proteome</keyword>
<dbReference type="EMBL" id="BQNB010021229">
    <property type="protein sequence ID" value="GJU04228.1"/>
    <property type="molecule type" value="Genomic_DNA"/>
</dbReference>
<feature type="compositionally biased region" description="Basic and acidic residues" evidence="1">
    <location>
        <begin position="178"/>
        <end position="190"/>
    </location>
</feature>
<reference evidence="2" key="2">
    <citation type="submission" date="2022-01" db="EMBL/GenBank/DDBJ databases">
        <authorList>
            <person name="Yamashiro T."/>
            <person name="Shiraishi A."/>
            <person name="Satake H."/>
            <person name="Nakayama K."/>
        </authorList>
    </citation>
    <scope>NUCLEOTIDE SEQUENCE</scope>
</reference>
<evidence type="ECO:0000256" key="1">
    <source>
        <dbReference type="SAM" id="MobiDB-lite"/>
    </source>
</evidence>
<name>A0ABQ5IY27_9ASTR</name>